<sequence>MRSRNFRKNRIFVSLQKENEREKEKDRSKGVEWFNDAKNYLTGLTMSELDTVEKRKLKFACAKYYNDQVLNGRAQRKELLKEHGEKPMGKVKYELKFFVDHFSALMRFCKDYSSSDKKTIFQQFINGIYAESILKQQTNRSQCYLLNDLYTYIHISITKTQKFTKAKNIFIDIKKSKFKKHVCYNLSISNSTNKCISYLFNKLGKLF</sequence>
<evidence type="ECO:0000313" key="1">
    <source>
        <dbReference type="EMBL" id="ETO24454.1"/>
    </source>
</evidence>
<dbReference type="EMBL" id="ASPP01009214">
    <property type="protein sequence ID" value="ETO24454.1"/>
    <property type="molecule type" value="Genomic_DNA"/>
</dbReference>
<dbReference type="Proteomes" id="UP000023152">
    <property type="component" value="Unassembled WGS sequence"/>
</dbReference>
<protein>
    <submittedName>
        <fullName evidence="1">Uncharacterized protein</fullName>
    </submittedName>
</protein>
<reference evidence="1 2" key="1">
    <citation type="journal article" date="2013" name="Curr. Biol.">
        <title>The Genome of the Foraminiferan Reticulomyxa filosa.</title>
        <authorList>
            <person name="Glockner G."/>
            <person name="Hulsmann N."/>
            <person name="Schleicher M."/>
            <person name="Noegel A.A."/>
            <person name="Eichinger L."/>
            <person name="Gallinger C."/>
            <person name="Pawlowski J."/>
            <person name="Sierra R."/>
            <person name="Euteneuer U."/>
            <person name="Pillet L."/>
            <person name="Moustafa A."/>
            <person name="Platzer M."/>
            <person name="Groth M."/>
            <person name="Szafranski K."/>
            <person name="Schliwa M."/>
        </authorList>
    </citation>
    <scope>NUCLEOTIDE SEQUENCE [LARGE SCALE GENOMIC DNA]</scope>
</reference>
<keyword evidence="2" id="KW-1185">Reference proteome</keyword>
<dbReference type="AlphaFoldDB" id="X6NFE6"/>
<proteinExistence type="predicted"/>
<organism evidence="1 2">
    <name type="scientific">Reticulomyxa filosa</name>
    <dbReference type="NCBI Taxonomy" id="46433"/>
    <lineage>
        <taxon>Eukaryota</taxon>
        <taxon>Sar</taxon>
        <taxon>Rhizaria</taxon>
        <taxon>Retaria</taxon>
        <taxon>Foraminifera</taxon>
        <taxon>Monothalamids</taxon>
        <taxon>Reticulomyxidae</taxon>
        <taxon>Reticulomyxa</taxon>
    </lineage>
</organism>
<evidence type="ECO:0000313" key="2">
    <source>
        <dbReference type="Proteomes" id="UP000023152"/>
    </source>
</evidence>
<name>X6NFE6_RETFI</name>
<comment type="caution">
    <text evidence="1">The sequence shown here is derived from an EMBL/GenBank/DDBJ whole genome shotgun (WGS) entry which is preliminary data.</text>
</comment>
<gene>
    <name evidence="1" type="ORF">RFI_12702</name>
</gene>
<accession>X6NFE6</accession>